<name>A0A7W9KPZ5_9PSEU</name>
<dbReference type="SUPFAM" id="SSF52091">
    <property type="entry name" value="SpoIIaa-like"/>
    <property type="match status" value="1"/>
</dbReference>
<dbReference type="NCBIfam" id="TIGR00377">
    <property type="entry name" value="ant_ant_sig"/>
    <property type="match status" value="1"/>
</dbReference>
<sequence>MSSRTRAPLGWTVHSDRNLVRIRLEGELDMATAPGLDSDVRPLAEAGRDLVVDLAELRFCGCAGLTLFVRWRSRAAAAGGSLCLVAPARIVRRLLTVTGTHDLLLAPTTTSDCPHSLSPAPAK</sequence>
<evidence type="ECO:0000256" key="1">
    <source>
        <dbReference type="ARBA" id="ARBA00009013"/>
    </source>
</evidence>
<evidence type="ECO:0000256" key="2">
    <source>
        <dbReference type="RuleBase" id="RU003749"/>
    </source>
</evidence>
<dbReference type="Pfam" id="PF13466">
    <property type="entry name" value="STAS_2"/>
    <property type="match status" value="1"/>
</dbReference>
<accession>A0A7W9KPZ5</accession>
<evidence type="ECO:0000259" key="3">
    <source>
        <dbReference type="PROSITE" id="PS50801"/>
    </source>
</evidence>
<feature type="domain" description="STAS" evidence="3">
    <location>
        <begin position="9"/>
        <end position="123"/>
    </location>
</feature>
<comment type="similarity">
    <text evidence="1 2">Belongs to the anti-sigma-factor antagonist family.</text>
</comment>
<comment type="caution">
    <text evidence="4">The sequence shown here is derived from an EMBL/GenBank/DDBJ whole genome shotgun (WGS) entry which is preliminary data.</text>
</comment>
<dbReference type="Proteomes" id="UP000585638">
    <property type="component" value="Unassembled WGS sequence"/>
</dbReference>
<dbReference type="AlphaFoldDB" id="A0A7W9KPZ5"/>
<dbReference type="PANTHER" id="PTHR33495">
    <property type="entry name" value="ANTI-SIGMA FACTOR ANTAGONIST TM_1081-RELATED-RELATED"/>
    <property type="match status" value="1"/>
</dbReference>
<evidence type="ECO:0000313" key="4">
    <source>
        <dbReference type="EMBL" id="MBB5896608.1"/>
    </source>
</evidence>
<dbReference type="EMBL" id="JACHIR010000001">
    <property type="protein sequence ID" value="MBB5896608.1"/>
    <property type="molecule type" value="Genomic_DNA"/>
</dbReference>
<evidence type="ECO:0000313" key="5">
    <source>
        <dbReference type="Proteomes" id="UP000585638"/>
    </source>
</evidence>
<dbReference type="PANTHER" id="PTHR33495:SF2">
    <property type="entry name" value="ANTI-SIGMA FACTOR ANTAGONIST TM_1081-RELATED"/>
    <property type="match status" value="1"/>
</dbReference>
<dbReference type="Gene3D" id="3.30.750.24">
    <property type="entry name" value="STAS domain"/>
    <property type="match status" value="1"/>
</dbReference>
<protein>
    <recommendedName>
        <fullName evidence="2">Anti-sigma factor antagonist</fullName>
    </recommendedName>
</protein>
<gene>
    <name evidence="4" type="ORF">BJ998_007804</name>
</gene>
<dbReference type="InterPro" id="IPR058548">
    <property type="entry name" value="MlaB-like_STAS"/>
</dbReference>
<reference evidence="4 5" key="1">
    <citation type="submission" date="2020-08" db="EMBL/GenBank/DDBJ databases">
        <title>Sequencing the genomes of 1000 actinobacteria strains.</title>
        <authorList>
            <person name="Klenk H.-P."/>
        </authorList>
    </citation>
    <scope>NUCLEOTIDE SEQUENCE [LARGE SCALE GENOMIC DNA]</scope>
    <source>
        <strain evidence="4 5">DSM 43851</strain>
    </source>
</reference>
<keyword evidence="5" id="KW-1185">Reference proteome</keyword>
<dbReference type="RefSeq" id="WP_184868233.1">
    <property type="nucleotide sequence ID" value="NZ_BAAAWY010000016.1"/>
</dbReference>
<dbReference type="InterPro" id="IPR003658">
    <property type="entry name" value="Anti-sigma_ant"/>
</dbReference>
<dbReference type="CDD" id="cd07043">
    <property type="entry name" value="STAS_anti-anti-sigma_factors"/>
    <property type="match status" value="1"/>
</dbReference>
<dbReference type="InterPro" id="IPR036513">
    <property type="entry name" value="STAS_dom_sf"/>
</dbReference>
<proteinExistence type="inferred from homology"/>
<dbReference type="GO" id="GO:0043856">
    <property type="term" value="F:anti-sigma factor antagonist activity"/>
    <property type="evidence" value="ECO:0007669"/>
    <property type="project" value="InterPro"/>
</dbReference>
<organism evidence="4 5">
    <name type="scientific">Kutzneria kofuensis</name>
    <dbReference type="NCBI Taxonomy" id="103725"/>
    <lineage>
        <taxon>Bacteria</taxon>
        <taxon>Bacillati</taxon>
        <taxon>Actinomycetota</taxon>
        <taxon>Actinomycetes</taxon>
        <taxon>Pseudonocardiales</taxon>
        <taxon>Pseudonocardiaceae</taxon>
        <taxon>Kutzneria</taxon>
    </lineage>
</organism>
<dbReference type="InterPro" id="IPR002645">
    <property type="entry name" value="STAS_dom"/>
</dbReference>
<dbReference type="PROSITE" id="PS50801">
    <property type="entry name" value="STAS"/>
    <property type="match status" value="1"/>
</dbReference>